<dbReference type="WBParaSite" id="HPBE_0002459401-mRNA-1">
    <property type="protein sequence ID" value="HPBE_0002459401-mRNA-1"/>
    <property type="gene ID" value="HPBE_0002459401"/>
</dbReference>
<keyword evidence="2" id="KW-1185">Reference proteome</keyword>
<dbReference type="Proteomes" id="UP000050761">
    <property type="component" value="Unassembled WGS sequence"/>
</dbReference>
<evidence type="ECO:0000313" key="2">
    <source>
        <dbReference type="Proteomes" id="UP000050761"/>
    </source>
</evidence>
<accession>A0A3P8D426</accession>
<organism evidence="2 3">
    <name type="scientific">Heligmosomoides polygyrus</name>
    <name type="common">Parasitic roundworm</name>
    <dbReference type="NCBI Taxonomy" id="6339"/>
    <lineage>
        <taxon>Eukaryota</taxon>
        <taxon>Metazoa</taxon>
        <taxon>Ecdysozoa</taxon>
        <taxon>Nematoda</taxon>
        <taxon>Chromadorea</taxon>
        <taxon>Rhabditida</taxon>
        <taxon>Rhabditina</taxon>
        <taxon>Rhabditomorpha</taxon>
        <taxon>Strongyloidea</taxon>
        <taxon>Heligmosomidae</taxon>
        <taxon>Heligmosomoides</taxon>
    </lineage>
</organism>
<name>A0A183GPH4_HELPZ</name>
<dbReference type="EMBL" id="UZAH01036562">
    <property type="protein sequence ID" value="VDP46102.1"/>
    <property type="molecule type" value="Genomic_DNA"/>
</dbReference>
<reference evidence="3" key="2">
    <citation type="submission" date="2019-09" db="UniProtKB">
        <authorList>
            <consortium name="WormBaseParasite"/>
        </authorList>
    </citation>
    <scope>IDENTIFICATION</scope>
</reference>
<evidence type="ECO:0000313" key="3">
    <source>
        <dbReference type="WBParaSite" id="HPBE_0002459401-mRNA-1"/>
    </source>
</evidence>
<accession>A0A183GPH4</accession>
<sequence length="228" mass="25400">MDNVDEEYDRFVHHLRDSAKGAESLKTTKRRLSRETLELIRQRGAARASGNYQLTSELAKLCRATIKEDLKERRAEVLDEPPNEKRIGSLIQSEIKQLRRREEELYESRAQLGLPTLENDNPVRPHAQITGRESDDTACKQQAFLCGRVLCSGLSKENRANRAVDHEYCGTVPMLPTDASSAAADCGRPVASGSRAKLATIAQCSLARSEELLSVGKYAVDHQSSYSQ</sequence>
<evidence type="ECO:0000313" key="1">
    <source>
        <dbReference type="EMBL" id="VDP46102.1"/>
    </source>
</evidence>
<dbReference type="OrthoDB" id="5849309at2759"/>
<dbReference type="AlphaFoldDB" id="A0A183GPH4"/>
<reference evidence="1 2" key="1">
    <citation type="submission" date="2018-11" db="EMBL/GenBank/DDBJ databases">
        <authorList>
            <consortium name="Pathogen Informatics"/>
        </authorList>
    </citation>
    <scope>NUCLEOTIDE SEQUENCE [LARGE SCALE GENOMIC DNA]</scope>
</reference>
<proteinExistence type="predicted"/>
<protein>
    <submittedName>
        <fullName evidence="3">Syntaxin-18_N domain-containing protein</fullName>
    </submittedName>
</protein>
<gene>
    <name evidence="1" type="ORF">HPBE_LOCUS24593</name>
</gene>